<comment type="similarity">
    <text evidence="3">Belongs to the AAA ATPase family.</text>
</comment>
<organism evidence="5 6">
    <name type="scientific">Meloidogyne graminicola</name>
    <dbReference type="NCBI Taxonomy" id="189291"/>
    <lineage>
        <taxon>Eukaryota</taxon>
        <taxon>Metazoa</taxon>
        <taxon>Ecdysozoa</taxon>
        <taxon>Nematoda</taxon>
        <taxon>Chromadorea</taxon>
        <taxon>Rhabditida</taxon>
        <taxon>Tylenchina</taxon>
        <taxon>Tylenchomorpha</taxon>
        <taxon>Tylenchoidea</taxon>
        <taxon>Meloidogynidae</taxon>
        <taxon>Meloidogyninae</taxon>
        <taxon>Meloidogyne</taxon>
    </lineage>
</organism>
<dbReference type="PROSITE" id="PS00674">
    <property type="entry name" value="AAA"/>
    <property type="match status" value="1"/>
</dbReference>
<evidence type="ECO:0000256" key="3">
    <source>
        <dbReference type="RuleBase" id="RU003651"/>
    </source>
</evidence>
<gene>
    <name evidence="5" type="ORF">Mgra_00006410</name>
</gene>
<dbReference type="OrthoDB" id="10042665at2759"/>
<reference evidence="5" key="1">
    <citation type="journal article" date="2020" name="Ecol. Evol.">
        <title>Genome structure and content of the rice root-knot nematode (Meloidogyne graminicola).</title>
        <authorList>
            <person name="Phan N.T."/>
            <person name="Danchin E.G.J."/>
            <person name="Klopp C."/>
            <person name="Perfus-Barbeoch L."/>
            <person name="Kozlowski D.K."/>
            <person name="Koutsovoulos G.D."/>
            <person name="Lopez-Roques C."/>
            <person name="Bouchez O."/>
            <person name="Zahm M."/>
            <person name="Besnard G."/>
            <person name="Bellafiore S."/>
        </authorList>
    </citation>
    <scope>NUCLEOTIDE SEQUENCE</scope>
    <source>
        <strain evidence="5">VN-18</strain>
    </source>
</reference>
<dbReference type="InterPro" id="IPR003593">
    <property type="entry name" value="AAA+_ATPase"/>
</dbReference>
<dbReference type="InterPro" id="IPR027417">
    <property type="entry name" value="P-loop_NTPase"/>
</dbReference>
<dbReference type="Proteomes" id="UP000605970">
    <property type="component" value="Unassembled WGS sequence"/>
</dbReference>
<comment type="caution">
    <text evidence="5">The sequence shown here is derived from an EMBL/GenBank/DDBJ whole genome shotgun (WGS) entry which is preliminary data.</text>
</comment>
<keyword evidence="6" id="KW-1185">Reference proteome</keyword>
<evidence type="ECO:0000259" key="4">
    <source>
        <dbReference type="SMART" id="SM00382"/>
    </source>
</evidence>
<dbReference type="SMART" id="SM00382">
    <property type="entry name" value="AAA"/>
    <property type="match status" value="1"/>
</dbReference>
<dbReference type="AlphaFoldDB" id="A0A8S9ZLW4"/>
<dbReference type="GO" id="GO:0051598">
    <property type="term" value="P:meiotic recombination checkpoint signaling"/>
    <property type="evidence" value="ECO:0007669"/>
    <property type="project" value="TreeGrafter"/>
</dbReference>
<keyword evidence="2 3" id="KW-0067">ATP-binding</keyword>
<evidence type="ECO:0000256" key="2">
    <source>
        <dbReference type="ARBA" id="ARBA00022840"/>
    </source>
</evidence>
<evidence type="ECO:0000256" key="1">
    <source>
        <dbReference type="ARBA" id="ARBA00022741"/>
    </source>
</evidence>
<dbReference type="InterPro" id="IPR003959">
    <property type="entry name" value="ATPase_AAA_core"/>
</dbReference>
<dbReference type="GO" id="GO:0005694">
    <property type="term" value="C:chromosome"/>
    <property type="evidence" value="ECO:0007669"/>
    <property type="project" value="TreeGrafter"/>
</dbReference>
<dbReference type="PANTHER" id="PTHR45991:SF1">
    <property type="entry name" value="PACHYTENE CHECKPOINT PROTEIN 2 HOMOLOG"/>
    <property type="match status" value="1"/>
</dbReference>
<protein>
    <submittedName>
        <fullName evidence="5">AAA domain-containing protein</fullName>
    </submittedName>
</protein>
<dbReference type="GO" id="GO:0005524">
    <property type="term" value="F:ATP binding"/>
    <property type="evidence" value="ECO:0007669"/>
    <property type="project" value="UniProtKB-KW"/>
</dbReference>
<dbReference type="PANTHER" id="PTHR45991">
    <property type="entry name" value="PACHYTENE CHECKPOINT PROTEIN 2"/>
    <property type="match status" value="1"/>
</dbReference>
<dbReference type="InterPro" id="IPR003960">
    <property type="entry name" value="ATPase_AAA_CS"/>
</dbReference>
<dbReference type="GO" id="GO:0016887">
    <property type="term" value="F:ATP hydrolysis activity"/>
    <property type="evidence" value="ECO:0007669"/>
    <property type="project" value="InterPro"/>
</dbReference>
<dbReference type="SUPFAM" id="SSF52540">
    <property type="entry name" value="P-loop containing nucleoside triphosphate hydrolases"/>
    <property type="match status" value="1"/>
</dbReference>
<accession>A0A8S9ZLW4</accession>
<dbReference type="InterPro" id="IPR044539">
    <property type="entry name" value="Pch2-like"/>
</dbReference>
<dbReference type="Gene3D" id="3.40.50.300">
    <property type="entry name" value="P-loop containing nucleotide triphosphate hydrolases"/>
    <property type="match status" value="1"/>
</dbReference>
<name>A0A8S9ZLW4_9BILA</name>
<sequence>MAEEVTENGNIDDNQIGTFQWELPTAEFEGLWENLIYDINECPKIKLANFISTSLKFAHSGVDPKILTRNNLILLTGPPGTGKITLCKAVSQKMAIRTQRIFKQTLFVEVNSHSLFSKWFSESGKLIQKLFSQIEGLAERTDRLIFVLIDEVESLTIGRESAFAGNDPTDSIRAVNAMLTQLDRLKRFSNVFILCTSNIERALDSAFVDRIGLILCFKSPKSEVINSILINCINEMKRVKGLFVNDELTNLSKEFECQIIRKISSNCQTAKLSGRTIRKLPTIAYSMVAQYLDENYYGNGCYNTKIKFCQFLFFSFVESERLIGKEIEKDYVNIILKEFEVEEIKETKDELFNFDKLKDFLPKQNSID</sequence>
<dbReference type="Pfam" id="PF00004">
    <property type="entry name" value="AAA"/>
    <property type="match status" value="1"/>
</dbReference>
<proteinExistence type="inferred from homology"/>
<dbReference type="GO" id="GO:0007131">
    <property type="term" value="P:reciprocal meiotic recombination"/>
    <property type="evidence" value="ECO:0007669"/>
    <property type="project" value="TreeGrafter"/>
</dbReference>
<feature type="domain" description="AAA+ ATPase" evidence="4">
    <location>
        <begin position="69"/>
        <end position="217"/>
    </location>
</feature>
<keyword evidence="1 3" id="KW-0547">Nucleotide-binding</keyword>
<dbReference type="GO" id="GO:0005634">
    <property type="term" value="C:nucleus"/>
    <property type="evidence" value="ECO:0007669"/>
    <property type="project" value="TreeGrafter"/>
</dbReference>
<evidence type="ECO:0000313" key="6">
    <source>
        <dbReference type="Proteomes" id="UP000605970"/>
    </source>
</evidence>
<evidence type="ECO:0000313" key="5">
    <source>
        <dbReference type="EMBL" id="KAF7634232.1"/>
    </source>
</evidence>
<dbReference type="EMBL" id="JABEBT010000062">
    <property type="protein sequence ID" value="KAF7634232.1"/>
    <property type="molecule type" value="Genomic_DNA"/>
</dbReference>